<keyword evidence="1" id="KW-0175">Coiled coil</keyword>
<organism evidence="3 4">
    <name type="scientific">Escovopsis weberi</name>
    <dbReference type="NCBI Taxonomy" id="150374"/>
    <lineage>
        <taxon>Eukaryota</taxon>
        <taxon>Fungi</taxon>
        <taxon>Dikarya</taxon>
        <taxon>Ascomycota</taxon>
        <taxon>Pezizomycotina</taxon>
        <taxon>Sordariomycetes</taxon>
        <taxon>Hypocreomycetidae</taxon>
        <taxon>Hypocreales</taxon>
        <taxon>Hypocreaceae</taxon>
        <taxon>Escovopsis</taxon>
    </lineage>
</organism>
<protein>
    <submittedName>
        <fullName evidence="3">Adhesion defective protein 1</fullName>
    </submittedName>
</protein>
<dbReference type="PANTHER" id="PTHR10378">
    <property type="entry name" value="LIM DOMAIN-BINDING PROTEIN"/>
    <property type="match status" value="1"/>
</dbReference>
<dbReference type="InterPro" id="IPR029005">
    <property type="entry name" value="LIM-bd/SEUSS"/>
</dbReference>
<evidence type="ECO:0000313" key="4">
    <source>
        <dbReference type="Proteomes" id="UP000053831"/>
    </source>
</evidence>
<accession>A0A0M9VT65</accession>
<dbReference type="OrthoDB" id="774557at2759"/>
<dbReference type="STRING" id="150374.A0A0M9VT65"/>
<evidence type="ECO:0000256" key="1">
    <source>
        <dbReference type="SAM" id="Coils"/>
    </source>
</evidence>
<proteinExistence type="predicted"/>
<feature type="region of interest" description="Disordered" evidence="2">
    <location>
        <begin position="207"/>
        <end position="333"/>
    </location>
</feature>
<feature type="region of interest" description="Disordered" evidence="2">
    <location>
        <begin position="1"/>
        <end position="20"/>
    </location>
</feature>
<feature type="compositionally biased region" description="Low complexity" evidence="2">
    <location>
        <begin position="241"/>
        <end position="260"/>
    </location>
</feature>
<feature type="compositionally biased region" description="Low complexity" evidence="2">
    <location>
        <begin position="207"/>
        <end position="219"/>
    </location>
</feature>
<evidence type="ECO:0000256" key="2">
    <source>
        <dbReference type="SAM" id="MobiDB-lite"/>
    </source>
</evidence>
<keyword evidence="4" id="KW-1185">Reference proteome</keyword>
<dbReference type="AlphaFoldDB" id="A0A0M9VT65"/>
<feature type="region of interest" description="Disordered" evidence="2">
    <location>
        <begin position="666"/>
        <end position="718"/>
    </location>
</feature>
<reference evidence="3 4" key="1">
    <citation type="submission" date="2015-07" db="EMBL/GenBank/DDBJ databases">
        <title>The genome of the fungus Escovopsis weberi, a specialized disease agent of ant agriculture.</title>
        <authorList>
            <person name="de Man T.J."/>
            <person name="Stajich J.E."/>
            <person name="Kubicek C.P."/>
            <person name="Chenthamara K."/>
            <person name="Atanasova L."/>
            <person name="Druzhinina I.S."/>
            <person name="Birnbaum S."/>
            <person name="Barribeau S.M."/>
            <person name="Teiling C."/>
            <person name="Suen G."/>
            <person name="Currie C."/>
            <person name="Gerardo N.M."/>
        </authorList>
    </citation>
    <scope>NUCLEOTIDE SEQUENCE [LARGE SCALE GENOMIC DNA]</scope>
</reference>
<comment type="caution">
    <text evidence="3">The sequence shown here is derived from an EMBL/GenBank/DDBJ whole genome shotgun (WGS) entry which is preliminary data.</text>
</comment>
<feature type="coiled-coil region" evidence="1">
    <location>
        <begin position="180"/>
        <end position="207"/>
    </location>
</feature>
<dbReference type="Pfam" id="PF01803">
    <property type="entry name" value="LIM_bind"/>
    <property type="match status" value="1"/>
</dbReference>
<feature type="compositionally biased region" description="Basic residues" evidence="2">
    <location>
        <begin position="709"/>
        <end position="718"/>
    </location>
</feature>
<feature type="region of interest" description="Disordered" evidence="2">
    <location>
        <begin position="537"/>
        <end position="570"/>
    </location>
</feature>
<name>A0A0M9VT65_ESCWE</name>
<feature type="compositionally biased region" description="Low complexity" evidence="2">
    <location>
        <begin position="267"/>
        <end position="333"/>
    </location>
</feature>
<dbReference type="Proteomes" id="UP000053831">
    <property type="component" value="Unassembled WGS sequence"/>
</dbReference>
<gene>
    <name evidence="3" type="ORF">ESCO_001035</name>
</gene>
<sequence length="718" mass="77531">MATSMGPNFTGHPAMGHPGVGHPMVGPGMPPNAAQQGAPGGGMPHQFAAGHLAVSGPGAQVNPAMMGGMPPGPNHNAHALQHMNPAQQQMYQQQHLQNQFNNPSAMAAMRQQQLLQQQHNNRIMAQQFQAANMQGVHSMPLGVPLNQLTPQQINTLRQAGRLPVAHNPMLAQQLAFQQQQQHAQAQAAQAQAQAQAVQAQHAQAQAQQQAQSQVAHGQQMPGAHNPAQHMQMGAQGMHNMQQQNPMAAAGQAPMGGQQPGQQPPGQPQSQQPGGPQSQQGPPQSSQTGTPGNTGQQTPSQTPAPAPIQANQMAQGQGQVQPPQGQPQAQQQMNNVAAQHQLAMNAILQQQHQNQRREHVRSTCQLRLLQLSERLNSFPGNNRKDDLSYWNQFVARFFASPNGVFRHSLHFSSDSEDAATDKQYEISFPAIARYFHTHFGSGVKSMQLLLDGNSSDRLLQNDCYCLENPKASFVYWFENGTHLVAHGTLRAQFDSEQKLEVFEFSTTEHEEYISRKTVIDAAMPAHLWIKEWHKANSIDSKQSPEMSKKGKARQLKSPQKEPPKVLGDLPPSAVNNTGVTGAVHQFLEIVEVMGQMNPLFGFYHGNPGLSPYAALEQYVSTQITNATPVMNGQAMQGGPRTPNFGQFSMGTSPAAVHMNLPGSPHIGSPATGQMQAPVKAEEDTTGAGTPAVSGQVNGIQRGNKPPTPRMPKRIKGNPS</sequence>
<dbReference type="EMBL" id="LGSR01000020">
    <property type="protein sequence ID" value="KOS18475.1"/>
    <property type="molecule type" value="Genomic_DNA"/>
</dbReference>
<evidence type="ECO:0000313" key="3">
    <source>
        <dbReference type="EMBL" id="KOS18475.1"/>
    </source>
</evidence>